<keyword evidence="1" id="KW-0472">Membrane</keyword>
<evidence type="ECO:0000313" key="3">
    <source>
        <dbReference type="EMBL" id="PTX61631.1"/>
    </source>
</evidence>
<keyword evidence="4" id="KW-1185">Reference proteome</keyword>
<proteinExistence type="predicted"/>
<dbReference type="PANTHER" id="PTHR12277">
    <property type="entry name" value="ALPHA/BETA HYDROLASE DOMAIN-CONTAINING PROTEIN"/>
    <property type="match status" value="1"/>
</dbReference>
<keyword evidence="1" id="KW-1133">Transmembrane helix</keyword>
<protein>
    <recommendedName>
        <fullName evidence="2">Serine aminopeptidase S33 domain-containing protein</fullName>
    </recommendedName>
</protein>
<dbReference type="RefSeq" id="WP_108114847.1">
    <property type="nucleotide sequence ID" value="NZ_QBKT01000004.1"/>
</dbReference>
<dbReference type="OrthoDB" id="9777090at2"/>
<dbReference type="EMBL" id="QBKT01000004">
    <property type="protein sequence ID" value="PTX61631.1"/>
    <property type="molecule type" value="Genomic_DNA"/>
</dbReference>
<name>A0A2T6BZY1_9FLAO</name>
<dbReference type="Pfam" id="PF12146">
    <property type="entry name" value="Hydrolase_4"/>
    <property type="match status" value="1"/>
</dbReference>
<accession>A0A2T6BZY1</accession>
<feature type="transmembrane region" description="Helical" evidence="1">
    <location>
        <begin position="6"/>
        <end position="25"/>
    </location>
</feature>
<feature type="domain" description="Serine aminopeptidase S33" evidence="2">
    <location>
        <begin position="71"/>
        <end position="188"/>
    </location>
</feature>
<organism evidence="3 4">
    <name type="scientific">Kordia periserrulae</name>
    <dbReference type="NCBI Taxonomy" id="701523"/>
    <lineage>
        <taxon>Bacteria</taxon>
        <taxon>Pseudomonadati</taxon>
        <taxon>Bacteroidota</taxon>
        <taxon>Flavobacteriia</taxon>
        <taxon>Flavobacteriales</taxon>
        <taxon>Flavobacteriaceae</taxon>
        <taxon>Kordia</taxon>
    </lineage>
</organism>
<dbReference type="InterPro" id="IPR029058">
    <property type="entry name" value="AB_hydrolase_fold"/>
</dbReference>
<sequence>MSYWALGIFIFIIIYILANVILYFLQERFIFKAEKLPSDFKFDYENQIFDEYNIEVDPGVNINGIHFKVRKPKGVVLYLKGNSRSIKGWGKFAVDFTRHGFDVLMVDYRGYGKSTGKRTEKGIKKDLQYVYDRLKEQVDEQYITLYGRSLGSGFATKLASSNNPRLLILDAPYYSVKHITKRFLPIMPMSLILRFPVKTYRWIEYVKCPIKIIHGTSDKLIPFKTSVKLSKINPEWTRLYPVIDGGHNNLHTFPQYHRFLEEILHSELPKEIDPKNSSLNFRRKKV</sequence>
<dbReference type="PANTHER" id="PTHR12277:SF81">
    <property type="entry name" value="PROTEIN ABHD13"/>
    <property type="match status" value="1"/>
</dbReference>
<dbReference type="Proteomes" id="UP000244090">
    <property type="component" value="Unassembled WGS sequence"/>
</dbReference>
<comment type="caution">
    <text evidence="3">The sequence shown here is derived from an EMBL/GenBank/DDBJ whole genome shotgun (WGS) entry which is preliminary data.</text>
</comment>
<reference evidence="3 4" key="1">
    <citation type="submission" date="2018-04" db="EMBL/GenBank/DDBJ databases">
        <title>Genomic Encyclopedia of Archaeal and Bacterial Type Strains, Phase II (KMG-II): from individual species to whole genera.</title>
        <authorList>
            <person name="Goeker M."/>
        </authorList>
    </citation>
    <scope>NUCLEOTIDE SEQUENCE [LARGE SCALE GENOMIC DNA]</scope>
    <source>
        <strain evidence="3 4">DSM 25731</strain>
    </source>
</reference>
<dbReference type="SUPFAM" id="SSF53474">
    <property type="entry name" value="alpha/beta-Hydrolases"/>
    <property type="match status" value="1"/>
</dbReference>
<dbReference type="Gene3D" id="3.40.50.1820">
    <property type="entry name" value="alpha/beta hydrolase"/>
    <property type="match status" value="1"/>
</dbReference>
<dbReference type="AlphaFoldDB" id="A0A2T6BZY1"/>
<evidence type="ECO:0000259" key="2">
    <source>
        <dbReference type="Pfam" id="PF12146"/>
    </source>
</evidence>
<gene>
    <name evidence="3" type="ORF">C8N46_104274</name>
</gene>
<dbReference type="InterPro" id="IPR022742">
    <property type="entry name" value="Hydrolase_4"/>
</dbReference>
<evidence type="ECO:0000256" key="1">
    <source>
        <dbReference type="SAM" id="Phobius"/>
    </source>
</evidence>
<keyword evidence="1" id="KW-0812">Transmembrane</keyword>
<evidence type="ECO:0000313" key="4">
    <source>
        <dbReference type="Proteomes" id="UP000244090"/>
    </source>
</evidence>